<dbReference type="EC" id="1.3.1.91" evidence="9"/>
<dbReference type="GO" id="GO:0010181">
    <property type="term" value="F:FMN binding"/>
    <property type="evidence" value="ECO:0007669"/>
    <property type="project" value="UniProtKB-UniRule"/>
</dbReference>
<comment type="similarity">
    <text evidence="10">Belongs to the dus family.</text>
</comment>
<evidence type="ECO:0000256" key="8">
    <source>
        <dbReference type="ARBA" id="ARBA00023002"/>
    </source>
</evidence>
<keyword evidence="8 9" id="KW-0560">Oxidoreductase</keyword>
<keyword evidence="2 9" id="KW-0820">tRNA-binding</keyword>
<feature type="site" description="Interacts with tRNA; defines subfamily-specific binding signature" evidence="9">
    <location>
        <position position="223"/>
    </location>
</feature>
<keyword evidence="15" id="KW-1185">Reference proteome</keyword>
<dbReference type="Gene3D" id="1.20.120.1460">
    <property type="match status" value="1"/>
</dbReference>
<feature type="domain" description="DUS-like FMN-binding" evidence="13">
    <location>
        <begin position="55"/>
        <end position="358"/>
    </location>
</feature>
<comment type="catalytic activity">
    <reaction evidence="9">
        <text>5,6-dihydrouridine(20) in tRNA + NADP(+) = uridine(20) in tRNA + NADPH + H(+)</text>
        <dbReference type="Rhea" id="RHEA:53336"/>
        <dbReference type="Rhea" id="RHEA-COMP:13533"/>
        <dbReference type="Rhea" id="RHEA-COMP:13534"/>
        <dbReference type="ChEBI" id="CHEBI:15378"/>
        <dbReference type="ChEBI" id="CHEBI:57783"/>
        <dbReference type="ChEBI" id="CHEBI:58349"/>
        <dbReference type="ChEBI" id="CHEBI:65315"/>
        <dbReference type="ChEBI" id="CHEBI:74443"/>
        <dbReference type="EC" id="1.3.1.91"/>
    </reaction>
</comment>
<dbReference type="PANTHER" id="PTHR42907">
    <property type="entry name" value="FMN-LINKED OXIDOREDUCTASES SUPERFAMILY PROTEIN"/>
    <property type="match status" value="1"/>
</dbReference>
<comment type="catalytic activity">
    <reaction evidence="9">
        <text>5,6-dihydrouridine(20a) in tRNA + NADP(+) = uridine(20a) in tRNA + NADPH + H(+)</text>
        <dbReference type="Rhea" id="RHEA:53344"/>
        <dbReference type="Rhea" id="RHEA-COMP:13535"/>
        <dbReference type="Rhea" id="RHEA-COMP:13536"/>
        <dbReference type="ChEBI" id="CHEBI:15378"/>
        <dbReference type="ChEBI" id="CHEBI:57783"/>
        <dbReference type="ChEBI" id="CHEBI:58349"/>
        <dbReference type="ChEBI" id="CHEBI:65315"/>
        <dbReference type="ChEBI" id="CHEBI:74443"/>
    </reaction>
</comment>
<feature type="binding site" evidence="9 12">
    <location>
        <position position="110"/>
    </location>
    <ligand>
        <name>FMN</name>
        <dbReference type="ChEBI" id="CHEBI:58210"/>
    </ligand>
</feature>
<comment type="cofactor">
    <cofactor evidence="1 9 10 12">
        <name>FMN</name>
        <dbReference type="ChEBI" id="CHEBI:58210"/>
    </cofactor>
</comment>
<dbReference type="InterPro" id="IPR013785">
    <property type="entry name" value="Aldolase_TIM"/>
</dbReference>
<dbReference type="GO" id="GO:0102264">
    <property type="term" value="F:tRNA-dihydrouridine20 synthase activity"/>
    <property type="evidence" value="ECO:0007669"/>
    <property type="project" value="UniProtKB-EC"/>
</dbReference>
<protein>
    <recommendedName>
        <fullName evidence="9">tRNA-dihydrouridine(20/20a) synthase</fullName>
        <ecNumber evidence="9">1.3.1.91</ecNumber>
    </recommendedName>
    <alternativeName>
        <fullName evidence="9">U20-specific dihydrouridine synthase</fullName>
        <shortName evidence="9">U20-specific Dus</shortName>
    </alternativeName>
    <alternativeName>
        <fullName evidence="9">tRNA-dihydrouridine synthase A</fullName>
    </alternativeName>
</protein>
<dbReference type="InterPro" id="IPR018517">
    <property type="entry name" value="tRNA_hU_synthase_CS"/>
</dbReference>
<evidence type="ECO:0000256" key="2">
    <source>
        <dbReference type="ARBA" id="ARBA00022555"/>
    </source>
</evidence>
<organism evidence="14 15">
    <name type="scientific">Candidatus Endonucleibacter bathymodioli</name>
    <dbReference type="NCBI Taxonomy" id="539814"/>
    <lineage>
        <taxon>Bacteria</taxon>
        <taxon>Pseudomonadati</taxon>
        <taxon>Pseudomonadota</taxon>
        <taxon>Gammaproteobacteria</taxon>
        <taxon>Oceanospirillales</taxon>
        <taxon>Endozoicomonadaceae</taxon>
        <taxon>Candidatus Endonucleibacter</taxon>
    </lineage>
</organism>
<comment type="caution">
    <text evidence="14">The sequence shown here is derived from an EMBL/GenBank/DDBJ whole genome shotgun (WGS) entry which is preliminary data.</text>
</comment>
<feature type="binding site" evidence="9 12">
    <location>
        <position position="179"/>
    </location>
    <ligand>
        <name>FMN</name>
        <dbReference type="ChEBI" id="CHEBI:58210"/>
    </ligand>
</feature>
<dbReference type="PANTHER" id="PTHR42907:SF1">
    <property type="entry name" value="FMN-LINKED OXIDOREDUCTASES SUPERFAMILY PROTEIN"/>
    <property type="match status" value="1"/>
</dbReference>
<sequence>MAQVINTDQHRAVTFTDIKKTSSIPVTIGGASESNQQPHTFKTKGDKTLPRLFSVAPMMTWTDRHCRYFHRQLSQHALLYTEMITTGALIHGDRQHLLQHDAFEHPLALQLGGHDAAELARCARLAQTWGYQEVNLNVGCPSDRVQNGRIGACLMEEPNTIANGVASMLDVVDIPVTVKHRIGTNRQDSYSKLVDFVGKVADAGCQTFIVHARIAILEGLSPKQNRDIPPLKPDWVYQLKKDFPNLEIIINGGIKSLKEAREHMINLDGVMVGREAYQNPYMLAEVDNLLYGTCSLTVERKVIVERMIPYIESSLINGIYISHITRHMLGLYHGVPGAKRFRRHISENAHKPGAGSQLLLDAISLIE</sequence>
<reference evidence="14 15" key="1">
    <citation type="journal article" date="2023" name="bioRxiv">
        <title>An intranuclear bacterial parasite of deep-sea mussels expresses apoptosis inhibitors acquired from its host.</title>
        <authorList>
            <person name="Gonzalez Porras M.A."/>
            <person name="Assie A."/>
            <person name="Tietjen M."/>
            <person name="Violette M."/>
            <person name="Kleiner M."/>
            <person name="Gruber-Vodicka H."/>
            <person name="Dubilier N."/>
            <person name="Leisch N."/>
        </authorList>
    </citation>
    <scope>NUCLEOTIDE SEQUENCE [LARGE SCALE GENOMIC DNA]</scope>
    <source>
        <strain evidence="14">IAP13</strain>
    </source>
</reference>
<feature type="binding site" evidence="9 12">
    <location>
        <begin position="273"/>
        <end position="274"/>
    </location>
    <ligand>
        <name>FMN</name>
        <dbReference type="ChEBI" id="CHEBI:58210"/>
    </ligand>
</feature>
<keyword evidence="12" id="KW-0547">Nucleotide-binding</keyword>
<evidence type="ECO:0000256" key="6">
    <source>
        <dbReference type="ARBA" id="ARBA00022857"/>
    </source>
</evidence>
<evidence type="ECO:0000256" key="11">
    <source>
        <dbReference type="PIRSR" id="PIRSR006621-1"/>
    </source>
</evidence>
<evidence type="ECO:0000256" key="10">
    <source>
        <dbReference type="PIRNR" id="PIRNR006621"/>
    </source>
</evidence>
<feature type="binding site" evidence="9 12">
    <location>
        <position position="211"/>
    </location>
    <ligand>
        <name>FMN</name>
        <dbReference type="ChEBI" id="CHEBI:58210"/>
    </ligand>
</feature>
<dbReference type="InterPro" id="IPR001269">
    <property type="entry name" value="DUS_fam"/>
</dbReference>
<accession>A0AA90NM94</accession>
<feature type="binding site" evidence="9 12">
    <location>
        <begin position="57"/>
        <end position="59"/>
    </location>
    <ligand>
        <name>FMN</name>
        <dbReference type="ChEBI" id="CHEBI:58210"/>
    </ligand>
</feature>
<feature type="site" description="Interacts with tRNA" evidence="9">
    <location>
        <position position="226"/>
    </location>
</feature>
<dbReference type="InterPro" id="IPR035587">
    <property type="entry name" value="DUS-like_FMN-bd"/>
</dbReference>
<evidence type="ECO:0000256" key="12">
    <source>
        <dbReference type="PIRSR" id="PIRSR006621-2"/>
    </source>
</evidence>
<comment type="catalytic activity">
    <reaction evidence="9">
        <text>5,6-dihydrouridine(20) in tRNA + NAD(+) = uridine(20) in tRNA + NADH + H(+)</text>
        <dbReference type="Rhea" id="RHEA:53340"/>
        <dbReference type="Rhea" id="RHEA-COMP:13533"/>
        <dbReference type="Rhea" id="RHEA-COMP:13534"/>
        <dbReference type="ChEBI" id="CHEBI:15378"/>
        <dbReference type="ChEBI" id="CHEBI:57540"/>
        <dbReference type="ChEBI" id="CHEBI:57945"/>
        <dbReference type="ChEBI" id="CHEBI:65315"/>
        <dbReference type="ChEBI" id="CHEBI:74443"/>
        <dbReference type="EC" id="1.3.1.91"/>
    </reaction>
</comment>
<dbReference type="GO" id="GO:0050660">
    <property type="term" value="F:flavin adenine dinucleotide binding"/>
    <property type="evidence" value="ECO:0007669"/>
    <property type="project" value="InterPro"/>
</dbReference>
<feature type="site" description="Interacts with tRNA" evidence="9">
    <location>
        <position position="137"/>
    </location>
</feature>
<dbReference type="NCBIfam" id="TIGR00742">
    <property type="entry name" value="yjbN"/>
    <property type="match status" value="1"/>
</dbReference>
<gene>
    <name evidence="9 14" type="primary">dusA</name>
    <name evidence="14" type="ORF">QS748_08090</name>
</gene>
<dbReference type="Pfam" id="PF01207">
    <property type="entry name" value="Dus"/>
    <property type="match status" value="1"/>
</dbReference>
<evidence type="ECO:0000313" key="15">
    <source>
        <dbReference type="Proteomes" id="UP001178148"/>
    </source>
</evidence>
<evidence type="ECO:0000256" key="9">
    <source>
        <dbReference type="HAMAP-Rule" id="MF_02041"/>
    </source>
</evidence>
<dbReference type="SUPFAM" id="SSF51395">
    <property type="entry name" value="FMN-linked oxidoreductases"/>
    <property type="match status" value="1"/>
</dbReference>
<proteinExistence type="inferred from homology"/>
<dbReference type="EMBL" id="JASXSV010000010">
    <property type="protein sequence ID" value="MDP0589142.1"/>
    <property type="molecule type" value="Genomic_DNA"/>
</dbReference>
<dbReference type="HAMAP" id="MF_02041">
    <property type="entry name" value="DusA_subfam"/>
    <property type="match status" value="1"/>
</dbReference>
<dbReference type="CDD" id="cd02801">
    <property type="entry name" value="DUS_like_FMN"/>
    <property type="match status" value="1"/>
</dbReference>
<comment type="similarity">
    <text evidence="9">Belongs to the Dus family. DusA subfamily.</text>
</comment>
<feature type="site" description="Interacts with tRNA; defines subfamily-specific binding signature" evidence="9">
    <location>
        <position position="342"/>
    </location>
</feature>
<feature type="binding site" evidence="9 12">
    <location>
        <begin position="251"/>
        <end position="253"/>
    </location>
    <ligand>
        <name>FMN</name>
        <dbReference type="ChEBI" id="CHEBI:58210"/>
    </ligand>
</feature>
<evidence type="ECO:0000256" key="5">
    <source>
        <dbReference type="ARBA" id="ARBA00022694"/>
    </source>
</evidence>
<comment type="catalytic activity">
    <reaction evidence="9">
        <text>5,6-dihydrouridine(20a) in tRNA + NAD(+) = uridine(20a) in tRNA + NADH + H(+)</text>
        <dbReference type="Rhea" id="RHEA:53348"/>
        <dbReference type="Rhea" id="RHEA-COMP:13535"/>
        <dbReference type="Rhea" id="RHEA-COMP:13536"/>
        <dbReference type="ChEBI" id="CHEBI:15378"/>
        <dbReference type="ChEBI" id="CHEBI:57540"/>
        <dbReference type="ChEBI" id="CHEBI:57945"/>
        <dbReference type="ChEBI" id="CHEBI:65315"/>
        <dbReference type="ChEBI" id="CHEBI:74443"/>
    </reaction>
</comment>
<keyword evidence="6 9" id="KW-0521">NADP</keyword>
<keyword evidence="3 9" id="KW-0285">Flavoprotein</keyword>
<evidence type="ECO:0000259" key="13">
    <source>
        <dbReference type="Pfam" id="PF01207"/>
    </source>
</evidence>
<evidence type="ECO:0000256" key="1">
    <source>
        <dbReference type="ARBA" id="ARBA00001917"/>
    </source>
</evidence>
<keyword evidence="4 9" id="KW-0288">FMN</keyword>
<comment type="caution">
    <text evidence="9">Lacks conserved residue(s) required for the propagation of feature annotation.</text>
</comment>
<name>A0AA90NM94_9GAMM</name>
<dbReference type="Gene3D" id="3.20.20.70">
    <property type="entry name" value="Aldolase class I"/>
    <property type="match status" value="1"/>
</dbReference>
<feature type="active site" description="Proton donor" evidence="9 11">
    <location>
        <position position="140"/>
    </location>
</feature>
<evidence type="ECO:0000256" key="7">
    <source>
        <dbReference type="ARBA" id="ARBA00022884"/>
    </source>
</evidence>
<dbReference type="InterPro" id="IPR004653">
    <property type="entry name" value="DusA"/>
</dbReference>
<dbReference type="PIRSF" id="PIRSF006621">
    <property type="entry name" value="Dus"/>
    <property type="match status" value="1"/>
</dbReference>
<dbReference type="PROSITE" id="PS01136">
    <property type="entry name" value="UPF0034"/>
    <property type="match status" value="1"/>
</dbReference>
<evidence type="ECO:0000256" key="4">
    <source>
        <dbReference type="ARBA" id="ARBA00022643"/>
    </source>
</evidence>
<keyword evidence="5 9" id="KW-0819">tRNA processing</keyword>
<evidence type="ECO:0000256" key="3">
    <source>
        <dbReference type="ARBA" id="ARBA00022630"/>
    </source>
</evidence>
<evidence type="ECO:0000313" key="14">
    <source>
        <dbReference type="EMBL" id="MDP0589142.1"/>
    </source>
</evidence>
<dbReference type="AlphaFoldDB" id="A0AA90NM94"/>
<dbReference type="GO" id="GO:0000049">
    <property type="term" value="F:tRNA binding"/>
    <property type="evidence" value="ECO:0007669"/>
    <property type="project" value="UniProtKB-UniRule"/>
</dbReference>
<dbReference type="NCBIfam" id="NF008774">
    <property type="entry name" value="PRK11815.1"/>
    <property type="match status" value="1"/>
</dbReference>
<keyword evidence="7 9" id="KW-0694">RNA-binding</keyword>
<dbReference type="Proteomes" id="UP001178148">
    <property type="component" value="Unassembled WGS sequence"/>
</dbReference>
<comment type="function">
    <text evidence="9">Catalyzes the synthesis of 5,6-dihydrouridine (D), a modified base found in the D-loop of most tRNAs, via the reduction of the C5-C6 double bond in target uridines. Specifically modifies U20 and U20a in tRNAs.</text>
</comment>